<name>A0ABV7B6V7_9GAMM</name>
<dbReference type="PANTHER" id="PTHR37483:SF1">
    <property type="entry name" value="UPF0125 PROTEIN RATB"/>
    <property type="match status" value="1"/>
</dbReference>
<dbReference type="Gene3D" id="3.10.20.280">
    <property type="entry name" value="RnfH-like"/>
    <property type="match status" value="1"/>
</dbReference>
<evidence type="ECO:0000313" key="3">
    <source>
        <dbReference type="EMBL" id="MFC2993171.1"/>
    </source>
</evidence>
<dbReference type="Pfam" id="PF03658">
    <property type="entry name" value="Ub-RnfH"/>
    <property type="match status" value="1"/>
</dbReference>
<dbReference type="InterPro" id="IPR037021">
    <property type="entry name" value="RnfH_sf"/>
</dbReference>
<keyword evidence="4" id="KW-1185">Reference proteome</keyword>
<proteinExistence type="inferred from homology"/>
<gene>
    <name evidence="3" type="ORF">ACFODV_14170</name>
</gene>
<sequence length="99" mass="10890">MAEIAVEVAFALPECQRVVALRVPLGTTADEAVALADLPGRFPYVPSEAFTGNDLGVFGKRLREPSSHRLRAGDRVELYRPLTMDPKAARLIRATDNKR</sequence>
<reference evidence="4" key="1">
    <citation type="journal article" date="2019" name="Int. J. Syst. Evol. Microbiol.">
        <title>The Global Catalogue of Microorganisms (GCM) 10K type strain sequencing project: providing services to taxonomists for standard genome sequencing and annotation.</title>
        <authorList>
            <consortium name="The Broad Institute Genomics Platform"/>
            <consortium name="The Broad Institute Genome Sequencing Center for Infectious Disease"/>
            <person name="Wu L."/>
            <person name="Ma J."/>
        </authorList>
    </citation>
    <scope>NUCLEOTIDE SEQUENCE [LARGE SCALE GENOMIC DNA]</scope>
    <source>
        <strain evidence="4">KCTC 52660</strain>
    </source>
</reference>
<protein>
    <recommendedName>
        <fullName evidence="2">UPF0125 protein ACFODV_14170</fullName>
    </recommendedName>
</protein>
<dbReference type="RefSeq" id="WP_379760541.1">
    <property type="nucleotide sequence ID" value="NZ_JBHRSQ010000019.1"/>
</dbReference>
<evidence type="ECO:0000256" key="2">
    <source>
        <dbReference type="HAMAP-Rule" id="MF_00460"/>
    </source>
</evidence>
<dbReference type="Proteomes" id="UP001595386">
    <property type="component" value="Unassembled WGS sequence"/>
</dbReference>
<dbReference type="HAMAP" id="MF_00460">
    <property type="entry name" value="UPF0125_RnfH"/>
    <property type="match status" value="1"/>
</dbReference>
<comment type="similarity">
    <text evidence="1 2">Belongs to the UPF0125 (RnfH) family.</text>
</comment>
<dbReference type="InterPro" id="IPR005346">
    <property type="entry name" value="RnfH"/>
</dbReference>
<evidence type="ECO:0000256" key="1">
    <source>
        <dbReference type="ARBA" id="ARBA00010645"/>
    </source>
</evidence>
<dbReference type="InterPro" id="IPR016155">
    <property type="entry name" value="Mopterin_synth/thiamin_S_b"/>
</dbReference>
<dbReference type="EMBL" id="JBHRSQ010000019">
    <property type="protein sequence ID" value="MFC2993171.1"/>
    <property type="molecule type" value="Genomic_DNA"/>
</dbReference>
<dbReference type="PANTHER" id="PTHR37483">
    <property type="entry name" value="UPF0125 PROTEIN RATB"/>
    <property type="match status" value="1"/>
</dbReference>
<comment type="caution">
    <text evidence="3">The sequence shown here is derived from an EMBL/GenBank/DDBJ whole genome shotgun (WGS) entry which is preliminary data.</text>
</comment>
<organism evidence="3 4">
    <name type="scientific">Halomonas tibetensis</name>
    <dbReference type="NCBI Taxonomy" id="2259590"/>
    <lineage>
        <taxon>Bacteria</taxon>
        <taxon>Pseudomonadati</taxon>
        <taxon>Pseudomonadota</taxon>
        <taxon>Gammaproteobacteria</taxon>
        <taxon>Oceanospirillales</taxon>
        <taxon>Halomonadaceae</taxon>
        <taxon>Halomonas</taxon>
    </lineage>
</organism>
<accession>A0ABV7B6V7</accession>
<dbReference type="SUPFAM" id="SSF54285">
    <property type="entry name" value="MoaD/ThiS"/>
    <property type="match status" value="1"/>
</dbReference>
<evidence type="ECO:0000313" key="4">
    <source>
        <dbReference type="Proteomes" id="UP001595386"/>
    </source>
</evidence>